<protein>
    <submittedName>
        <fullName evidence="1">Hydroxyethylthiazole kinase</fullName>
    </submittedName>
</protein>
<dbReference type="Proteomes" id="UP000224460">
    <property type="component" value="Unassembled WGS sequence"/>
</dbReference>
<sequence length="282" mass="30787">MIHQRFTQEIAIQKRLKEIKDKVNKEKPLVHCLTNTISINDCANAVLALGGKPIMAEHPREVKEVTVTANALALNLGNITDSRMEAMLLSAKVAYEKGIPSIIDLVGVGCSKLRREYAKELIKKAPPSVIKGNMSELKALYELPSHAQGIDVGKEDEVREDNLEENTALLRQLSKATKAVIVATGAIDLIVYEEQVYRIDNGCEMLTKLTGTGCMLNVMIATLISTGKYVEGAVLGTLMMGIAGERSQETKGNGSFRVALLDQLCTLTAEEIIEESKLTIYA</sequence>
<keyword evidence="2" id="KW-1185">Reference proteome</keyword>
<keyword evidence="1" id="KW-0808">Transferase</keyword>
<accession>A0AC61D9C8</accession>
<gene>
    <name evidence="1" type="ORF">CS063_17285</name>
</gene>
<dbReference type="EMBL" id="PEDL01000049">
    <property type="protein sequence ID" value="PHV69182.1"/>
    <property type="molecule type" value="Genomic_DNA"/>
</dbReference>
<comment type="caution">
    <text evidence="1">The sequence shown here is derived from an EMBL/GenBank/DDBJ whole genome shotgun (WGS) entry which is preliminary data.</text>
</comment>
<keyword evidence="1" id="KW-0418">Kinase</keyword>
<proteinExistence type="predicted"/>
<organism evidence="1 2">
    <name type="scientific">Sporanaerobium hydrogeniformans</name>
    <dbReference type="NCBI Taxonomy" id="3072179"/>
    <lineage>
        <taxon>Bacteria</taxon>
        <taxon>Bacillati</taxon>
        <taxon>Bacillota</taxon>
        <taxon>Clostridia</taxon>
        <taxon>Lachnospirales</taxon>
        <taxon>Lachnospiraceae</taxon>
        <taxon>Sporanaerobium</taxon>
    </lineage>
</organism>
<name>A0AC61D9C8_9FIRM</name>
<reference evidence="1" key="1">
    <citation type="submission" date="2017-10" db="EMBL/GenBank/DDBJ databases">
        <title>Genome sequence of cellulolytic Lachnospiraceae bacterium XHS1971 isolated from hotspring sediment.</title>
        <authorList>
            <person name="Vasudevan G."/>
            <person name="Joshi A.J."/>
            <person name="Hivarkar S."/>
            <person name="Lanjekar V.B."/>
            <person name="Dhakephalkar P.K."/>
            <person name="Dagar S."/>
        </authorList>
    </citation>
    <scope>NUCLEOTIDE SEQUENCE</scope>
    <source>
        <strain evidence="1">XHS1971</strain>
    </source>
</reference>
<evidence type="ECO:0000313" key="1">
    <source>
        <dbReference type="EMBL" id="PHV69182.1"/>
    </source>
</evidence>
<evidence type="ECO:0000313" key="2">
    <source>
        <dbReference type="Proteomes" id="UP000224460"/>
    </source>
</evidence>